<dbReference type="InParanoid" id="A0A165CT61"/>
<feature type="signal peptide" evidence="3">
    <location>
        <begin position="1"/>
        <end position="19"/>
    </location>
</feature>
<keyword evidence="6" id="KW-1185">Reference proteome</keyword>
<dbReference type="Gene3D" id="1.50.10.100">
    <property type="entry name" value="Chondroitin AC/alginate lyase"/>
    <property type="match status" value="1"/>
</dbReference>
<dbReference type="GO" id="GO:0042597">
    <property type="term" value="C:periplasmic space"/>
    <property type="evidence" value="ECO:0007669"/>
    <property type="project" value="InterPro"/>
</dbReference>
<accession>A0A165CT61</accession>
<dbReference type="EMBL" id="KV426291">
    <property type="protein sequence ID" value="KZV83068.1"/>
    <property type="molecule type" value="Genomic_DNA"/>
</dbReference>
<evidence type="ECO:0000313" key="6">
    <source>
        <dbReference type="Proteomes" id="UP000077266"/>
    </source>
</evidence>
<feature type="domain" description="Alginate lyase" evidence="4">
    <location>
        <begin position="71"/>
        <end position="356"/>
    </location>
</feature>
<evidence type="ECO:0000256" key="1">
    <source>
        <dbReference type="ARBA" id="ARBA00022729"/>
    </source>
</evidence>
<sequence>MRQCLLVLLAVLASVDANGFKVPATVVIDGGRMHAARAQIVAGSACAPLKKALTALKTDADSWLSKGPWSVVDKGVAAPGGTIHDYLSKAPYFWPTKNKTDDNPLGCPYVEKDGIRNPEVDVGTDRQAIGSVCYAVPSLAFAWYYTNNSAYSKHAADIVRTWFLDPATAMNPNIDHGQVITCSNTGRSIGVIDFSQMYTSVLDAVAVLNAGPAPGWTSADMSAFVSWNKQFYTWLANSTFGKQEVAQSNNHGTFADMQLAAIALFVGDKAGATTIANAAKSKRIDVQIASDGSQPQELTRTRSFHYSNFDLVAYTRLAQIASKVGVDLWSYKGAKGQSIMKAVEFIVPAASGTANWTYPELEFTRYAASDIAHSAADAGNKAAAAAVSKLETPPKGDLWAVRPAAEQLDSIAG</sequence>
<dbReference type="InterPro" id="IPR008929">
    <property type="entry name" value="Chondroitin_lyas"/>
</dbReference>
<organism evidence="5 6">
    <name type="scientific">Exidia glandulosa HHB12029</name>
    <dbReference type="NCBI Taxonomy" id="1314781"/>
    <lineage>
        <taxon>Eukaryota</taxon>
        <taxon>Fungi</taxon>
        <taxon>Dikarya</taxon>
        <taxon>Basidiomycota</taxon>
        <taxon>Agaricomycotina</taxon>
        <taxon>Agaricomycetes</taxon>
        <taxon>Auriculariales</taxon>
        <taxon>Exidiaceae</taxon>
        <taxon>Exidia</taxon>
    </lineage>
</organism>
<evidence type="ECO:0000259" key="4">
    <source>
        <dbReference type="Pfam" id="PF05426"/>
    </source>
</evidence>
<proteinExistence type="predicted"/>
<name>A0A165CT61_EXIGL</name>
<keyword evidence="1 3" id="KW-0732">Signal</keyword>
<protein>
    <submittedName>
        <fullName evidence="5">Chondroitin AC/alginate lyase</fullName>
    </submittedName>
</protein>
<dbReference type="GO" id="GO:0016829">
    <property type="term" value="F:lyase activity"/>
    <property type="evidence" value="ECO:0007669"/>
    <property type="project" value="UniProtKB-KW"/>
</dbReference>
<evidence type="ECO:0000256" key="3">
    <source>
        <dbReference type="SAM" id="SignalP"/>
    </source>
</evidence>
<dbReference type="SUPFAM" id="SSF48230">
    <property type="entry name" value="Chondroitin AC/alginate lyase"/>
    <property type="match status" value="1"/>
</dbReference>
<evidence type="ECO:0000256" key="2">
    <source>
        <dbReference type="ARBA" id="ARBA00023239"/>
    </source>
</evidence>
<dbReference type="STRING" id="1314781.A0A165CT61"/>
<dbReference type="Pfam" id="PF05426">
    <property type="entry name" value="Alginate_lyase"/>
    <property type="match status" value="1"/>
</dbReference>
<dbReference type="Proteomes" id="UP000077266">
    <property type="component" value="Unassembled WGS sequence"/>
</dbReference>
<dbReference type="AlphaFoldDB" id="A0A165CT61"/>
<keyword evidence="2 5" id="KW-0456">Lyase</keyword>
<feature type="chain" id="PRO_5007856150" evidence="3">
    <location>
        <begin position="20"/>
        <end position="413"/>
    </location>
</feature>
<gene>
    <name evidence="5" type="ORF">EXIGLDRAFT_729005</name>
</gene>
<dbReference type="OrthoDB" id="63533at2759"/>
<evidence type="ECO:0000313" key="5">
    <source>
        <dbReference type="EMBL" id="KZV83068.1"/>
    </source>
</evidence>
<dbReference type="InterPro" id="IPR008397">
    <property type="entry name" value="Alginate_lyase_dom"/>
</dbReference>
<reference evidence="5 6" key="1">
    <citation type="journal article" date="2016" name="Mol. Biol. Evol.">
        <title>Comparative Genomics of Early-Diverging Mushroom-Forming Fungi Provides Insights into the Origins of Lignocellulose Decay Capabilities.</title>
        <authorList>
            <person name="Nagy L.G."/>
            <person name="Riley R."/>
            <person name="Tritt A."/>
            <person name="Adam C."/>
            <person name="Daum C."/>
            <person name="Floudas D."/>
            <person name="Sun H."/>
            <person name="Yadav J.S."/>
            <person name="Pangilinan J."/>
            <person name="Larsson K.H."/>
            <person name="Matsuura K."/>
            <person name="Barry K."/>
            <person name="Labutti K."/>
            <person name="Kuo R."/>
            <person name="Ohm R.A."/>
            <person name="Bhattacharya S.S."/>
            <person name="Shirouzu T."/>
            <person name="Yoshinaga Y."/>
            <person name="Martin F.M."/>
            <person name="Grigoriev I.V."/>
            <person name="Hibbett D.S."/>
        </authorList>
    </citation>
    <scope>NUCLEOTIDE SEQUENCE [LARGE SCALE GENOMIC DNA]</scope>
    <source>
        <strain evidence="5 6">HHB12029</strain>
    </source>
</reference>